<dbReference type="PRINTS" id="PR00263">
    <property type="entry name" value="HBGFFGF"/>
</dbReference>
<dbReference type="SMART" id="SM00442">
    <property type="entry name" value="FGF"/>
    <property type="match status" value="1"/>
</dbReference>
<dbReference type="AlphaFoldDB" id="A0A6J2UQC0"/>
<name>A0A6J2UQC0_CHACN</name>
<keyword evidence="4" id="KW-0732">Signal</keyword>
<dbReference type="GO" id="GO:0008083">
    <property type="term" value="F:growth factor activity"/>
    <property type="evidence" value="ECO:0007669"/>
    <property type="project" value="InterPro"/>
</dbReference>
<dbReference type="Pfam" id="PF00167">
    <property type="entry name" value="FGF"/>
    <property type="match status" value="1"/>
</dbReference>
<dbReference type="PROSITE" id="PS00247">
    <property type="entry name" value="HBGF_FGF"/>
    <property type="match status" value="1"/>
</dbReference>
<comment type="subcellular location">
    <subcellularLocation>
        <location evidence="1">Secreted</location>
    </subcellularLocation>
</comment>
<proteinExistence type="inferred from homology"/>
<gene>
    <name evidence="6" type="primary">fgf19</name>
</gene>
<dbReference type="OrthoDB" id="9937370at2759"/>
<dbReference type="PANTHER" id="PTHR11486">
    <property type="entry name" value="FIBROBLAST GROWTH FACTOR"/>
    <property type="match status" value="1"/>
</dbReference>
<evidence type="ECO:0000313" key="5">
    <source>
        <dbReference type="Proteomes" id="UP000504632"/>
    </source>
</evidence>
<evidence type="ECO:0000256" key="4">
    <source>
        <dbReference type="RuleBase" id="RU049442"/>
    </source>
</evidence>
<organism evidence="5 6">
    <name type="scientific">Chanos chanos</name>
    <name type="common">Milkfish</name>
    <name type="synonym">Mugil chanos</name>
    <dbReference type="NCBI Taxonomy" id="29144"/>
    <lineage>
        <taxon>Eukaryota</taxon>
        <taxon>Metazoa</taxon>
        <taxon>Chordata</taxon>
        <taxon>Craniata</taxon>
        <taxon>Vertebrata</taxon>
        <taxon>Euteleostomi</taxon>
        <taxon>Actinopterygii</taxon>
        <taxon>Neopterygii</taxon>
        <taxon>Teleostei</taxon>
        <taxon>Ostariophysi</taxon>
        <taxon>Gonorynchiformes</taxon>
        <taxon>Chanidae</taxon>
        <taxon>Chanos</taxon>
    </lineage>
</organism>
<dbReference type="InParanoid" id="A0A6J2UQC0"/>
<evidence type="ECO:0000256" key="1">
    <source>
        <dbReference type="ARBA" id="ARBA00004613"/>
    </source>
</evidence>
<dbReference type="RefSeq" id="XP_030622625.1">
    <property type="nucleotide sequence ID" value="XM_030766765.1"/>
</dbReference>
<evidence type="ECO:0000313" key="6">
    <source>
        <dbReference type="RefSeq" id="XP_030622625.1"/>
    </source>
</evidence>
<dbReference type="InterPro" id="IPR008996">
    <property type="entry name" value="IL1/FGF"/>
</dbReference>
<dbReference type="Gene3D" id="2.80.10.50">
    <property type="match status" value="1"/>
</dbReference>
<accession>A0A6J2UQC0</accession>
<feature type="chain" id="PRO_5027157297" description="Fibroblast growth factor" evidence="4">
    <location>
        <begin position="23"/>
        <end position="214"/>
    </location>
</feature>
<dbReference type="InterPro" id="IPR002209">
    <property type="entry name" value="Fibroblast_GF_fam"/>
</dbReference>
<dbReference type="PRINTS" id="PR00262">
    <property type="entry name" value="IL1HBGF"/>
</dbReference>
<keyword evidence="3" id="KW-0964">Secreted</keyword>
<dbReference type="Proteomes" id="UP000504632">
    <property type="component" value="Chromosome 2"/>
</dbReference>
<dbReference type="FunCoup" id="A0A6J2UQC0">
    <property type="interactions" value="1256"/>
</dbReference>
<protein>
    <recommendedName>
        <fullName evidence="4">Fibroblast growth factor</fullName>
        <shortName evidence="4">FGF</shortName>
    </recommendedName>
</protein>
<evidence type="ECO:0000256" key="3">
    <source>
        <dbReference type="ARBA" id="ARBA00022525"/>
    </source>
</evidence>
<feature type="signal peptide" evidence="4">
    <location>
        <begin position="1"/>
        <end position="22"/>
    </location>
</feature>
<dbReference type="SUPFAM" id="SSF50353">
    <property type="entry name" value="Cytokine"/>
    <property type="match status" value="1"/>
</dbReference>
<reference evidence="6" key="1">
    <citation type="submission" date="2025-08" db="UniProtKB">
        <authorList>
            <consortium name="RefSeq"/>
        </authorList>
    </citation>
    <scope>IDENTIFICATION</scope>
</reference>
<evidence type="ECO:0000256" key="2">
    <source>
        <dbReference type="ARBA" id="ARBA00007936"/>
    </source>
</evidence>
<comment type="similarity">
    <text evidence="2 4">Belongs to the heparin-binding growth factors family.</text>
</comment>
<dbReference type="GO" id="GO:0005576">
    <property type="term" value="C:extracellular region"/>
    <property type="evidence" value="ECO:0007669"/>
    <property type="project" value="UniProtKB-SubCell"/>
</dbReference>
<dbReference type="CTD" id="9965"/>
<sequence length="214" mass="23881">MFLIVFLAFCGTNCLFITGVGSLPLPDSGPLIANDWGQSVRLRHLYAARRGLHLLIGKDGKIEGSPLQNPYSLVEITPVDVGFVAIRGVASSLYLCMERNGKLYGSSIYMKDDCCFVEQILPDGYNIYISHKHGTLVSLNGIRNKTQRKDLGAFSQFLPMTSTLSLETMDKYLGDLDIRIEQQQNLQSGLELDNMDPFRKVSQIVIQSPSFNKR</sequence>
<dbReference type="GeneID" id="115806040"/>
<keyword evidence="5" id="KW-1185">Reference proteome</keyword>